<reference evidence="2 3" key="1">
    <citation type="journal article" date="2012" name="Science">
        <title>The Paleozoic origin of enzymatic lignin decomposition reconstructed from 31 fungal genomes.</title>
        <authorList>
            <person name="Floudas D."/>
            <person name="Binder M."/>
            <person name="Riley R."/>
            <person name="Barry K."/>
            <person name="Blanchette R.A."/>
            <person name="Henrissat B."/>
            <person name="Martinez A.T."/>
            <person name="Otillar R."/>
            <person name="Spatafora J.W."/>
            <person name="Yadav J.S."/>
            <person name="Aerts A."/>
            <person name="Benoit I."/>
            <person name="Boyd A."/>
            <person name="Carlson A."/>
            <person name="Copeland A."/>
            <person name="Coutinho P.M."/>
            <person name="de Vries R.P."/>
            <person name="Ferreira P."/>
            <person name="Findley K."/>
            <person name="Foster B."/>
            <person name="Gaskell J."/>
            <person name="Glotzer D."/>
            <person name="Gorecki P."/>
            <person name="Heitman J."/>
            <person name="Hesse C."/>
            <person name="Hori C."/>
            <person name="Igarashi K."/>
            <person name="Jurgens J.A."/>
            <person name="Kallen N."/>
            <person name="Kersten P."/>
            <person name="Kohler A."/>
            <person name="Kuees U."/>
            <person name="Kumar T.K.A."/>
            <person name="Kuo A."/>
            <person name="LaButti K."/>
            <person name="Larrondo L.F."/>
            <person name="Lindquist E."/>
            <person name="Ling A."/>
            <person name="Lombard V."/>
            <person name="Lucas S."/>
            <person name="Lundell T."/>
            <person name="Martin R."/>
            <person name="McLaughlin D.J."/>
            <person name="Morgenstern I."/>
            <person name="Morin E."/>
            <person name="Murat C."/>
            <person name="Nagy L.G."/>
            <person name="Nolan M."/>
            <person name="Ohm R.A."/>
            <person name="Patyshakuliyeva A."/>
            <person name="Rokas A."/>
            <person name="Ruiz-Duenas F.J."/>
            <person name="Sabat G."/>
            <person name="Salamov A."/>
            <person name="Samejima M."/>
            <person name="Schmutz J."/>
            <person name="Slot J.C."/>
            <person name="St John F."/>
            <person name="Stenlid J."/>
            <person name="Sun H."/>
            <person name="Sun S."/>
            <person name="Syed K."/>
            <person name="Tsang A."/>
            <person name="Wiebenga A."/>
            <person name="Young D."/>
            <person name="Pisabarro A."/>
            <person name="Eastwood D.C."/>
            <person name="Martin F."/>
            <person name="Cullen D."/>
            <person name="Grigoriev I.V."/>
            <person name="Hibbett D.S."/>
        </authorList>
    </citation>
    <scope>NUCLEOTIDE SEQUENCE [LARGE SCALE GENOMIC DNA]</scope>
    <source>
        <strain evidence="2 3">MD-104</strain>
    </source>
</reference>
<organism evidence="2 3">
    <name type="scientific">Wolfiporia cocos (strain MD-104)</name>
    <name type="common">Brown rot fungus</name>
    <dbReference type="NCBI Taxonomy" id="742152"/>
    <lineage>
        <taxon>Eukaryota</taxon>
        <taxon>Fungi</taxon>
        <taxon>Dikarya</taxon>
        <taxon>Basidiomycota</taxon>
        <taxon>Agaricomycotina</taxon>
        <taxon>Agaricomycetes</taxon>
        <taxon>Polyporales</taxon>
        <taxon>Phaeolaceae</taxon>
        <taxon>Wolfiporia</taxon>
    </lineage>
</organism>
<proteinExistence type="predicted"/>
<dbReference type="Gene3D" id="3.30.710.10">
    <property type="entry name" value="Potassium Channel Kv1.1, Chain A"/>
    <property type="match status" value="1"/>
</dbReference>
<protein>
    <recommendedName>
        <fullName evidence="1">BTB domain-containing protein</fullName>
    </recommendedName>
</protein>
<sequence>MASPNSHPDGYERGDPWFEDGNIILLTNEPCIAFKVHRGVLARHSEIFQSMFELPPMTTGPNAEVLEGCPFVRMYDPPAELSSLIKTLYDYTAFQNRNATDFFHVAGVLKLATKYIIARLRSHAIRFLAETWSSTLQGHDRMIELALRAPPVDGLSFPYVHPLHVLSLAREVDAPVLIPSAVYFLSLYPLTDILRGDHPKLKIEHPSRPPNQLSPLDIQDYTLMYQHRIDAILGLVRTTCGARTVSPGCTGNVCMKAFAKLSALLSRSWFVRTGPLHFMLQALDEVDNDGSLCAQCRRAFKKDVTAARQKLWDGLPGVIGLPSWDDLESDYMPPRSS</sequence>
<dbReference type="AlphaFoldDB" id="A0A2H3JDZ7"/>
<dbReference type="SMART" id="SM00225">
    <property type="entry name" value="BTB"/>
    <property type="match status" value="1"/>
</dbReference>
<dbReference type="SUPFAM" id="SSF54695">
    <property type="entry name" value="POZ domain"/>
    <property type="match status" value="1"/>
</dbReference>
<evidence type="ECO:0000313" key="2">
    <source>
        <dbReference type="EMBL" id="PCH40111.1"/>
    </source>
</evidence>
<evidence type="ECO:0000313" key="3">
    <source>
        <dbReference type="Proteomes" id="UP000218811"/>
    </source>
</evidence>
<dbReference type="STRING" id="742152.A0A2H3JDZ7"/>
<dbReference type="CDD" id="cd18186">
    <property type="entry name" value="BTB_POZ_ZBTB_KLHL-like"/>
    <property type="match status" value="1"/>
</dbReference>
<dbReference type="OMA" id="PCRRAFR"/>
<dbReference type="OrthoDB" id="2879636at2759"/>
<dbReference type="EMBL" id="KB468053">
    <property type="protein sequence ID" value="PCH40111.1"/>
    <property type="molecule type" value="Genomic_DNA"/>
</dbReference>
<evidence type="ECO:0000259" key="1">
    <source>
        <dbReference type="PROSITE" id="PS50097"/>
    </source>
</evidence>
<dbReference type="InterPro" id="IPR000210">
    <property type="entry name" value="BTB/POZ_dom"/>
</dbReference>
<gene>
    <name evidence="2" type="ORF">WOLCODRAFT_68391</name>
</gene>
<dbReference type="PROSITE" id="PS50097">
    <property type="entry name" value="BTB"/>
    <property type="match status" value="1"/>
</dbReference>
<dbReference type="InterPro" id="IPR011333">
    <property type="entry name" value="SKP1/BTB/POZ_sf"/>
</dbReference>
<name>A0A2H3JDZ7_WOLCO</name>
<accession>A0A2H3JDZ7</accession>
<feature type="domain" description="BTB" evidence="1">
    <location>
        <begin position="21"/>
        <end position="90"/>
    </location>
</feature>
<dbReference type="Pfam" id="PF00651">
    <property type="entry name" value="BTB"/>
    <property type="match status" value="1"/>
</dbReference>
<keyword evidence="3" id="KW-1185">Reference proteome</keyword>
<dbReference type="Proteomes" id="UP000218811">
    <property type="component" value="Unassembled WGS sequence"/>
</dbReference>